<dbReference type="GO" id="GO:0003746">
    <property type="term" value="F:translation elongation factor activity"/>
    <property type="evidence" value="ECO:0007669"/>
    <property type="project" value="UniProtKB-UniRule"/>
</dbReference>
<evidence type="ECO:0000256" key="3">
    <source>
        <dbReference type="ARBA" id="ARBA00022917"/>
    </source>
</evidence>
<dbReference type="InterPro" id="IPR018101">
    <property type="entry name" value="Transl_elong_Ts_CS"/>
</dbReference>
<comment type="function">
    <text evidence="4 5">Associates with the EF-Tu.GDP complex and induces the exchange of GDP to GTP. It remains bound to the aminoacyl-tRNA.EF-Tu.GTP complex up to the GTP hydrolysis stage on the ribosome.</text>
</comment>
<dbReference type="PANTHER" id="PTHR11741">
    <property type="entry name" value="ELONGATION FACTOR TS"/>
    <property type="match status" value="1"/>
</dbReference>
<dbReference type="Gene3D" id="1.10.286.20">
    <property type="match status" value="1"/>
</dbReference>
<dbReference type="FunFam" id="1.10.8.10:FF:000001">
    <property type="entry name" value="Elongation factor Ts"/>
    <property type="match status" value="1"/>
</dbReference>
<sequence>MLALRSQSRLLLQASIFSSESMAVRCFGTKISASMVKELREQTGSPLMECKKALTASKGDMAGASDWLRKQGIAIAAKKADRATNDGLVGIMDDGLRQAAAVLVSSETDFVARNKAFVDFVSKTNKIALEGAVKDVEDLKSKGFDGQDTVATTLTNLTATLGENLDLKDARCFSSENGVVGTYIHNKRGDNAGTQGSVVVIDSDKLLEADEAEKVRNFANSLSLHLVGMGANFLDGVPDDVLAKETELETERLRKEALKGKTEAPAEDVLQKRVKKKVDKVLKKLREESVLMEQVFVSMDQDAKKQKVSKLLNSVGSSVGAKLSIPLAARFNIGVEPTILSPVEKK</sequence>
<comment type="subcellular location">
    <subcellularLocation>
        <location evidence="4">Mitochondrion</location>
    </subcellularLocation>
</comment>
<dbReference type="SUPFAM" id="SSF46934">
    <property type="entry name" value="UBA-like"/>
    <property type="match status" value="1"/>
</dbReference>
<reference evidence="7" key="1">
    <citation type="submission" date="2021-01" db="EMBL/GenBank/DDBJ databases">
        <authorList>
            <person name="Corre E."/>
            <person name="Pelletier E."/>
            <person name="Niang G."/>
            <person name="Scheremetjew M."/>
            <person name="Finn R."/>
            <person name="Kale V."/>
            <person name="Holt S."/>
            <person name="Cochrane G."/>
            <person name="Meng A."/>
            <person name="Brown T."/>
            <person name="Cohen L."/>
        </authorList>
    </citation>
    <scope>NUCLEOTIDE SEQUENCE</scope>
    <source>
        <strain evidence="7">NY070348D</strain>
    </source>
</reference>
<evidence type="ECO:0000256" key="2">
    <source>
        <dbReference type="ARBA" id="ARBA00022768"/>
    </source>
</evidence>
<dbReference type="InterPro" id="IPR014039">
    <property type="entry name" value="Transl_elong_EFTs/EF1B_dimer"/>
</dbReference>
<evidence type="ECO:0000256" key="1">
    <source>
        <dbReference type="ARBA" id="ARBA00005532"/>
    </source>
</evidence>
<name>A0A7S2S642_9STRA</name>
<dbReference type="CDD" id="cd14275">
    <property type="entry name" value="UBA_EF-Ts"/>
    <property type="match status" value="1"/>
</dbReference>
<dbReference type="AlphaFoldDB" id="A0A7S2S642"/>
<organism evidence="7">
    <name type="scientific">Mucochytrium quahogii</name>
    <dbReference type="NCBI Taxonomy" id="96639"/>
    <lineage>
        <taxon>Eukaryota</taxon>
        <taxon>Sar</taxon>
        <taxon>Stramenopiles</taxon>
        <taxon>Bigyra</taxon>
        <taxon>Labyrinthulomycetes</taxon>
        <taxon>Thraustochytrida</taxon>
        <taxon>Thraustochytriidae</taxon>
        <taxon>Mucochytrium</taxon>
    </lineage>
</organism>
<dbReference type="Pfam" id="PF00889">
    <property type="entry name" value="EF_TS"/>
    <property type="match status" value="1"/>
</dbReference>
<dbReference type="EMBL" id="HBHK01017056">
    <property type="protein sequence ID" value="CAD9690697.1"/>
    <property type="molecule type" value="Transcribed_RNA"/>
</dbReference>
<keyword evidence="4" id="KW-0496">Mitochondrion</keyword>
<dbReference type="SUPFAM" id="SSF54713">
    <property type="entry name" value="Elongation factor Ts (EF-Ts), dimerisation domain"/>
    <property type="match status" value="1"/>
</dbReference>
<dbReference type="InterPro" id="IPR036402">
    <property type="entry name" value="EF-Ts_dimer_sf"/>
</dbReference>
<dbReference type="InterPro" id="IPR009060">
    <property type="entry name" value="UBA-like_sf"/>
</dbReference>
<feature type="domain" description="Translation elongation factor EFTs/EF1B dimerisation" evidence="6">
    <location>
        <begin position="100"/>
        <end position="324"/>
    </location>
</feature>
<dbReference type="NCBIfam" id="TIGR00116">
    <property type="entry name" value="tsf"/>
    <property type="match status" value="1"/>
</dbReference>
<dbReference type="GO" id="GO:0070125">
    <property type="term" value="P:mitochondrial translational elongation"/>
    <property type="evidence" value="ECO:0007669"/>
    <property type="project" value="TreeGrafter"/>
</dbReference>
<dbReference type="Gene3D" id="1.10.8.10">
    <property type="entry name" value="DNA helicase RuvA subunit, C-terminal domain"/>
    <property type="match status" value="1"/>
</dbReference>
<dbReference type="Gene3D" id="3.30.479.20">
    <property type="entry name" value="Elongation factor Ts, dimerisation domain"/>
    <property type="match status" value="2"/>
</dbReference>
<keyword evidence="3 4" id="KW-0648">Protein biosynthesis</keyword>
<protein>
    <recommendedName>
        <fullName evidence="4">Elongation factor Ts, mitochondrial</fullName>
        <shortName evidence="4">EF-Ts</shortName>
        <shortName evidence="4">EF-TsMt</shortName>
    </recommendedName>
</protein>
<dbReference type="HAMAP" id="MF_00050">
    <property type="entry name" value="EF_Ts"/>
    <property type="match status" value="1"/>
</dbReference>
<dbReference type="InterPro" id="IPR001816">
    <property type="entry name" value="Transl_elong_EFTs/EF1B"/>
</dbReference>
<keyword evidence="2 4" id="KW-0251">Elongation factor</keyword>
<gene>
    <name evidence="7" type="ORF">QSP1433_LOCUS10715</name>
</gene>
<accession>A0A7S2S642</accession>
<evidence type="ECO:0000256" key="5">
    <source>
        <dbReference type="RuleBase" id="RU000642"/>
    </source>
</evidence>
<comment type="similarity">
    <text evidence="1 4 5">Belongs to the EF-Ts family.</text>
</comment>
<proteinExistence type="inferred from homology"/>
<evidence type="ECO:0000313" key="7">
    <source>
        <dbReference type="EMBL" id="CAD9690697.1"/>
    </source>
</evidence>
<dbReference type="PANTHER" id="PTHR11741:SF0">
    <property type="entry name" value="ELONGATION FACTOR TS, MITOCHONDRIAL"/>
    <property type="match status" value="1"/>
</dbReference>
<dbReference type="GO" id="GO:0005739">
    <property type="term" value="C:mitochondrion"/>
    <property type="evidence" value="ECO:0007669"/>
    <property type="project" value="UniProtKB-SubCell"/>
</dbReference>
<evidence type="ECO:0000256" key="4">
    <source>
        <dbReference type="HAMAP-Rule" id="MF_03135"/>
    </source>
</evidence>
<evidence type="ECO:0000259" key="6">
    <source>
        <dbReference type="Pfam" id="PF00889"/>
    </source>
</evidence>
<dbReference type="PROSITE" id="PS01127">
    <property type="entry name" value="EF_TS_2"/>
    <property type="match status" value="1"/>
</dbReference>